<keyword evidence="9" id="KW-1133">Transmembrane helix</keyword>
<dbReference type="InterPro" id="IPR050482">
    <property type="entry name" value="Sensor_HK_TwoCompSys"/>
</dbReference>
<dbReference type="InterPro" id="IPR036890">
    <property type="entry name" value="HATPase_C_sf"/>
</dbReference>
<dbReference type="CDD" id="cd16917">
    <property type="entry name" value="HATPase_UhpB-NarQ-NarX-like"/>
    <property type="match status" value="1"/>
</dbReference>
<dbReference type="Gene3D" id="3.30.565.10">
    <property type="entry name" value="Histidine kinase-like ATPase, C-terminal domain"/>
    <property type="match status" value="1"/>
</dbReference>
<evidence type="ECO:0000259" key="10">
    <source>
        <dbReference type="Pfam" id="PF02518"/>
    </source>
</evidence>
<proteinExistence type="predicted"/>
<dbReference type="GO" id="GO:0000155">
    <property type="term" value="F:phosphorelay sensor kinase activity"/>
    <property type="evidence" value="ECO:0007669"/>
    <property type="project" value="InterPro"/>
</dbReference>
<evidence type="ECO:0000256" key="5">
    <source>
        <dbReference type="ARBA" id="ARBA00022741"/>
    </source>
</evidence>
<dbReference type="InterPro" id="IPR011712">
    <property type="entry name" value="Sig_transdc_His_kin_sub3_dim/P"/>
</dbReference>
<dbReference type="RefSeq" id="WP_075137715.1">
    <property type="nucleotide sequence ID" value="NZ_MSIF01000031.1"/>
</dbReference>
<dbReference type="Gene3D" id="1.20.5.1930">
    <property type="match status" value="1"/>
</dbReference>
<feature type="domain" description="Histidine kinase/HSP90-like ATPase" evidence="10">
    <location>
        <begin position="305"/>
        <end position="391"/>
    </location>
</feature>
<evidence type="ECO:0000256" key="9">
    <source>
        <dbReference type="SAM" id="Phobius"/>
    </source>
</evidence>
<dbReference type="OrthoDB" id="227596at2"/>
<sequence length="392" mass="41179">MLETMRDNGVTARGLGYGATLVALLVLGVVDLVQDHHTVPATAMALSLARVVPLLGYRRVPLLAALGELSAVLVTAVVTAPSPVFEFPGSVYIPWPWIMTNTCAVAILAGLIASRGGQRLSLMMATAYVTVGLLLTVWAGHGAWTSMTSAAVVVGVAVFVGNYVHGRGAIAVELVRERKVSAQERELRSVVEERGRIARELHDVVAHHLSMITVQAETVRYRHSGVPDTLATEFSGIADLARSSLAELRGLLSALRDDGADPHRAPQPTLADLPALADRVTAAGTPVALSVPPDVSGLPQVVGLAAYRIVQEALSNVVRHAGGANTRAVVTRTADALEVEVTNDRPPRPAAGAEGTGHGLVGLRERAILLGGTFATDQPDGGWRVRATLPLR</sequence>
<protein>
    <recommendedName>
        <fullName evidence="2">histidine kinase</fullName>
        <ecNumber evidence="2">2.7.13.3</ecNumber>
    </recommendedName>
</protein>
<name>A0A7Z0WE41_9PSEU</name>
<keyword evidence="3" id="KW-0597">Phosphoprotein</keyword>
<keyword evidence="9" id="KW-0472">Membrane</keyword>
<keyword evidence="7" id="KW-0067">ATP-binding</keyword>
<evidence type="ECO:0000256" key="3">
    <source>
        <dbReference type="ARBA" id="ARBA00022553"/>
    </source>
</evidence>
<evidence type="ECO:0000256" key="4">
    <source>
        <dbReference type="ARBA" id="ARBA00022679"/>
    </source>
</evidence>
<dbReference type="InterPro" id="IPR003594">
    <property type="entry name" value="HATPase_dom"/>
</dbReference>
<keyword evidence="13" id="KW-1185">Reference proteome</keyword>
<dbReference type="PANTHER" id="PTHR24421">
    <property type="entry name" value="NITRATE/NITRITE SENSOR PROTEIN NARX-RELATED"/>
    <property type="match status" value="1"/>
</dbReference>
<feature type="domain" description="Signal transduction histidine kinase subgroup 3 dimerisation and phosphoacceptor" evidence="11">
    <location>
        <begin position="193"/>
        <end position="258"/>
    </location>
</feature>
<dbReference type="EC" id="2.7.13.3" evidence="2"/>
<dbReference type="PANTHER" id="PTHR24421:SF10">
    <property type="entry name" value="NITRATE_NITRITE SENSOR PROTEIN NARQ"/>
    <property type="match status" value="1"/>
</dbReference>
<keyword evidence="6" id="KW-0418">Kinase</keyword>
<evidence type="ECO:0000256" key="8">
    <source>
        <dbReference type="ARBA" id="ARBA00023012"/>
    </source>
</evidence>
<dbReference type="Pfam" id="PF02518">
    <property type="entry name" value="HATPase_c"/>
    <property type="match status" value="1"/>
</dbReference>
<gene>
    <name evidence="12" type="ORF">BLA60_36830</name>
</gene>
<feature type="transmembrane region" description="Helical" evidence="9">
    <location>
        <begin position="144"/>
        <end position="164"/>
    </location>
</feature>
<dbReference type="AlphaFoldDB" id="A0A7Z0WE41"/>
<dbReference type="GO" id="GO:0005524">
    <property type="term" value="F:ATP binding"/>
    <property type="evidence" value="ECO:0007669"/>
    <property type="project" value="UniProtKB-KW"/>
</dbReference>
<comment type="catalytic activity">
    <reaction evidence="1">
        <text>ATP + protein L-histidine = ADP + protein N-phospho-L-histidine.</text>
        <dbReference type="EC" id="2.7.13.3"/>
    </reaction>
</comment>
<dbReference type="Proteomes" id="UP000185696">
    <property type="component" value="Unassembled WGS sequence"/>
</dbReference>
<evidence type="ECO:0000313" key="12">
    <source>
        <dbReference type="EMBL" id="OLF05228.1"/>
    </source>
</evidence>
<comment type="caution">
    <text evidence="12">The sequence shown here is derived from an EMBL/GenBank/DDBJ whole genome shotgun (WGS) entry which is preliminary data.</text>
</comment>
<feature type="transmembrane region" description="Helical" evidence="9">
    <location>
        <begin position="92"/>
        <end position="113"/>
    </location>
</feature>
<keyword evidence="4" id="KW-0808">Transferase</keyword>
<evidence type="ECO:0000256" key="2">
    <source>
        <dbReference type="ARBA" id="ARBA00012438"/>
    </source>
</evidence>
<organism evidence="12 13">
    <name type="scientific">Actinophytocola xinjiangensis</name>
    <dbReference type="NCBI Taxonomy" id="485602"/>
    <lineage>
        <taxon>Bacteria</taxon>
        <taxon>Bacillati</taxon>
        <taxon>Actinomycetota</taxon>
        <taxon>Actinomycetes</taxon>
        <taxon>Pseudonocardiales</taxon>
        <taxon>Pseudonocardiaceae</taxon>
    </lineage>
</organism>
<keyword evidence="5" id="KW-0547">Nucleotide-binding</keyword>
<keyword evidence="9" id="KW-0812">Transmembrane</keyword>
<feature type="transmembrane region" description="Helical" evidence="9">
    <location>
        <begin position="120"/>
        <end position="138"/>
    </location>
</feature>
<reference evidence="12 13" key="1">
    <citation type="submission" date="2016-12" db="EMBL/GenBank/DDBJ databases">
        <title>The draft genome sequence of Actinophytocola xinjiangensis.</title>
        <authorList>
            <person name="Wang W."/>
            <person name="Yuan L."/>
        </authorList>
    </citation>
    <scope>NUCLEOTIDE SEQUENCE [LARGE SCALE GENOMIC DNA]</scope>
    <source>
        <strain evidence="12 13">CGMCC 4.4663</strain>
    </source>
</reference>
<accession>A0A7Z0WE41</accession>
<dbReference type="EMBL" id="MSIF01000031">
    <property type="protein sequence ID" value="OLF05228.1"/>
    <property type="molecule type" value="Genomic_DNA"/>
</dbReference>
<evidence type="ECO:0000313" key="13">
    <source>
        <dbReference type="Proteomes" id="UP000185696"/>
    </source>
</evidence>
<dbReference type="GO" id="GO:0046983">
    <property type="term" value="F:protein dimerization activity"/>
    <property type="evidence" value="ECO:0007669"/>
    <property type="project" value="InterPro"/>
</dbReference>
<evidence type="ECO:0000256" key="6">
    <source>
        <dbReference type="ARBA" id="ARBA00022777"/>
    </source>
</evidence>
<dbReference type="Pfam" id="PF07730">
    <property type="entry name" value="HisKA_3"/>
    <property type="match status" value="1"/>
</dbReference>
<evidence type="ECO:0000256" key="1">
    <source>
        <dbReference type="ARBA" id="ARBA00000085"/>
    </source>
</evidence>
<evidence type="ECO:0000259" key="11">
    <source>
        <dbReference type="Pfam" id="PF07730"/>
    </source>
</evidence>
<evidence type="ECO:0000256" key="7">
    <source>
        <dbReference type="ARBA" id="ARBA00022840"/>
    </source>
</evidence>
<dbReference type="SUPFAM" id="SSF55874">
    <property type="entry name" value="ATPase domain of HSP90 chaperone/DNA topoisomerase II/histidine kinase"/>
    <property type="match status" value="1"/>
</dbReference>
<keyword evidence="8" id="KW-0902">Two-component regulatory system</keyword>
<feature type="transmembrane region" description="Helical" evidence="9">
    <location>
        <begin position="12"/>
        <end position="30"/>
    </location>
</feature>
<dbReference type="GO" id="GO:0016020">
    <property type="term" value="C:membrane"/>
    <property type="evidence" value="ECO:0007669"/>
    <property type="project" value="InterPro"/>
</dbReference>